<dbReference type="HOGENOM" id="CLU_1935022_0_0_7"/>
<keyword evidence="2" id="KW-1185">Reference proteome</keyword>
<dbReference type="STRING" id="345632.GPICK_13700"/>
<dbReference type="OrthoDB" id="5398287at2"/>
<dbReference type="Proteomes" id="UP000057609">
    <property type="component" value="Chromosome"/>
</dbReference>
<name>A0A0B5BBZ9_9BACT</name>
<accession>A0A0B5BBZ9</accession>
<reference evidence="1 2" key="1">
    <citation type="journal article" date="2015" name="Genome Announc.">
        <title>Complete Genome of Geobacter pickeringii G13T, a Metal-Reducing Isolate from Sedimentary Kaolin Deposits.</title>
        <authorList>
            <person name="Badalamenti J.P."/>
            <person name="Bond D.R."/>
        </authorList>
    </citation>
    <scope>NUCLEOTIDE SEQUENCE [LARGE SCALE GENOMIC DNA]</scope>
    <source>
        <strain evidence="1 2">G13</strain>
    </source>
</reference>
<dbReference type="AlphaFoldDB" id="A0A0B5BBZ9"/>
<dbReference type="KEGG" id="gpi:GPICK_13700"/>
<dbReference type="EMBL" id="CP009788">
    <property type="protein sequence ID" value="AJE04263.1"/>
    <property type="molecule type" value="Genomic_DNA"/>
</dbReference>
<dbReference type="RefSeq" id="WP_039744102.1">
    <property type="nucleotide sequence ID" value="NZ_CP009788.1"/>
</dbReference>
<dbReference type="InterPro" id="IPR036280">
    <property type="entry name" value="Multihaem_cyt_sf"/>
</dbReference>
<evidence type="ECO:0000313" key="2">
    <source>
        <dbReference type="Proteomes" id="UP000057609"/>
    </source>
</evidence>
<gene>
    <name evidence="1" type="ORF">GPICK_13700</name>
</gene>
<dbReference type="SUPFAM" id="SSF48695">
    <property type="entry name" value="Multiheme cytochromes"/>
    <property type="match status" value="1"/>
</dbReference>
<organism evidence="1 2">
    <name type="scientific">Geobacter pickeringii</name>
    <dbReference type="NCBI Taxonomy" id="345632"/>
    <lineage>
        <taxon>Bacteria</taxon>
        <taxon>Pseudomonadati</taxon>
        <taxon>Thermodesulfobacteriota</taxon>
        <taxon>Desulfuromonadia</taxon>
        <taxon>Geobacterales</taxon>
        <taxon>Geobacteraceae</taxon>
        <taxon>Geobacter</taxon>
    </lineage>
</organism>
<sequence length="137" mass="14780">MARGRSVLVALLSGSLLLSGHPLPGAELVPHHGEAVNPRGSMEECLTCHDGRIARAVDYCTSNCSIWSSHPVRRPYPPRGKERAYRPASDLPALGIELVSGTVDCISCHRLDNPDKGHLVPDTERVGLCLACHVNLQ</sequence>
<evidence type="ECO:0000313" key="1">
    <source>
        <dbReference type="EMBL" id="AJE04263.1"/>
    </source>
</evidence>
<proteinExistence type="predicted"/>
<protein>
    <submittedName>
        <fullName evidence="1">Uncharacterized protein</fullName>
    </submittedName>
</protein>